<sequence>MIPQNYKYRAIRIVSVLKQWHMIDKFLVHRRVISNEDECCIRHYPIHRKRKLALNSKLFLLPYQQTEL</sequence>
<protein>
    <submittedName>
        <fullName evidence="1">Uncharacterized protein</fullName>
    </submittedName>
</protein>
<dbReference type="EMBL" id="OX597817">
    <property type="protein sequence ID" value="CAI9720748.1"/>
    <property type="molecule type" value="Genomic_DNA"/>
</dbReference>
<organism evidence="1 2">
    <name type="scientific">Octopus vulgaris</name>
    <name type="common">Common octopus</name>
    <dbReference type="NCBI Taxonomy" id="6645"/>
    <lineage>
        <taxon>Eukaryota</taxon>
        <taxon>Metazoa</taxon>
        <taxon>Spiralia</taxon>
        <taxon>Lophotrochozoa</taxon>
        <taxon>Mollusca</taxon>
        <taxon>Cephalopoda</taxon>
        <taxon>Coleoidea</taxon>
        <taxon>Octopodiformes</taxon>
        <taxon>Octopoda</taxon>
        <taxon>Incirrata</taxon>
        <taxon>Octopodidae</taxon>
        <taxon>Octopus</taxon>
    </lineage>
</organism>
<gene>
    <name evidence="1" type="ORF">OCTVUL_1B029436</name>
</gene>
<evidence type="ECO:0000313" key="2">
    <source>
        <dbReference type="Proteomes" id="UP001162480"/>
    </source>
</evidence>
<reference evidence="1" key="1">
    <citation type="submission" date="2023-08" db="EMBL/GenBank/DDBJ databases">
        <authorList>
            <person name="Alioto T."/>
            <person name="Alioto T."/>
            <person name="Gomez Garrido J."/>
        </authorList>
    </citation>
    <scope>NUCLEOTIDE SEQUENCE</scope>
</reference>
<keyword evidence="2" id="KW-1185">Reference proteome</keyword>
<dbReference type="AlphaFoldDB" id="A0AA36AS95"/>
<accession>A0AA36AS95</accession>
<proteinExistence type="predicted"/>
<name>A0AA36AS95_OCTVU</name>
<evidence type="ECO:0000313" key="1">
    <source>
        <dbReference type="EMBL" id="CAI9720748.1"/>
    </source>
</evidence>
<dbReference type="Proteomes" id="UP001162480">
    <property type="component" value="Chromosome 4"/>
</dbReference>